<reference evidence="10" key="1">
    <citation type="submission" date="2016-06" db="EMBL/GenBank/DDBJ databases">
        <authorList>
            <person name="Hehemann J.-H."/>
            <person name="Arevalo P."/>
            <person name="Datta M.S."/>
            <person name="Polz M.F."/>
        </authorList>
    </citation>
    <scope>NUCLEOTIDE SEQUENCE [LARGE SCALE GENOMIC DNA]</scope>
    <source>
        <strain evidence="10">9CSC122</strain>
    </source>
</reference>
<dbReference type="Pfam" id="PF02653">
    <property type="entry name" value="BPD_transp_2"/>
    <property type="match status" value="1"/>
</dbReference>
<comment type="subcellular location">
    <subcellularLocation>
        <location evidence="1">Cell inner membrane</location>
        <topology evidence="1">Multi-pass membrane protein</topology>
    </subcellularLocation>
</comment>
<feature type="region of interest" description="Disordered" evidence="7">
    <location>
        <begin position="288"/>
        <end position="324"/>
    </location>
</feature>
<evidence type="ECO:0000313" key="9">
    <source>
        <dbReference type="EMBL" id="OCH73522.1"/>
    </source>
</evidence>
<sequence>MSAFAFFGALEIGLLYGLVALGVYLTFRVLDFPDLSVDGSFPMGAAVAATAIVAGINPWLATAMAIVAGAATGWVTAFLAVRCGILHLLASILTMIAAFSINIRIMGRPNMSLLGEDTILTPFEALGDSLYIRPLVVGLLVLISAWGVVRLLNSDFGLGLRATGVNSRMVSAQGGSTSFYTYFGLALSNGFVGFSGALFAQTNSFADVTSGVGTIVVGLAAVILGQTLIPGRKIWVAVIAVIVGSVLYRLAVAFALSSGMFGLQASDLNLVTAVLVAIALIAPKIKGNMKSKKPSKPAGSQVSMNSKVNPKQNSQTDSESGEAV</sequence>
<keyword evidence="5 8" id="KW-1133">Transmembrane helix</keyword>
<dbReference type="EMBL" id="MAJZ01000775">
    <property type="protein sequence ID" value="OCH73522.1"/>
    <property type="molecule type" value="Genomic_DNA"/>
</dbReference>
<feature type="transmembrane region" description="Helical" evidence="8">
    <location>
        <begin position="268"/>
        <end position="285"/>
    </location>
</feature>
<feature type="transmembrane region" description="Helical" evidence="8">
    <location>
        <begin position="6"/>
        <end position="27"/>
    </location>
</feature>
<feature type="compositionally biased region" description="Polar residues" evidence="7">
    <location>
        <begin position="298"/>
        <end position="318"/>
    </location>
</feature>
<evidence type="ECO:0000256" key="7">
    <source>
        <dbReference type="SAM" id="MobiDB-lite"/>
    </source>
</evidence>
<keyword evidence="3" id="KW-1003">Cell membrane</keyword>
<keyword evidence="6 8" id="KW-0472">Membrane</keyword>
<dbReference type="PANTHER" id="PTHR32196">
    <property type="entry name" value="ABC TRANSPORTER PERMEASE PROTEIN YPHD-RELATED-RELATED"/>
    <property type="match status" value="1"/>
</dbReference>
<feature type="transmembrane region" description="Helical" evidence="8">
    <location>
        <begin position="179"/>
        <end position="199"/>
    </location>
</feature>
<protein>
    <submittedName>
        <fullName evidence="9">ABC transporter permease</fullName>
    </submittedName>
</protein>
<accession>A0A1B9QW23</accession>
<proteinExistence type="inferred from homology"/>
<feature type="transmembrane region" description="Helical" evidence="8">
    <location>
        <begin position="130"/>
        <end position="152"/>
    </location>
</feature>
<dbReference type="RefSeq" id="WP_017033729.1">
    <property type="nucleotide sequence ID" value="NZ_JBNGCH010000775.1"/>
</dbReference>
<evidence type="ECO:0000256" key="3">
    <source>
        <dbReference type="ARBA" id="ARBA00022475"/>
    </source>
</evidence>
<dbReference type="GO" id="GO:0022857">
    <property type="term" value="F:transmembrane transporter activity"/>
    <property type="evidence" value="ECO:0007669"/>
    <property type="project" value="InterPro"/>
</dbReference>
<evidence type="ECO:0000256" key="4">
    <source>
        <dbReference type="ARBA" id="ARBA00022692"/>
    </source>
</evidence>
<dbReference type="InterPro" id="IPR001851">
    <property type="entry name" value="ABC_transp_permease"/>
</dbReference>
<dbReference type="Proteomes" id="UP000093173">
    <property type="component" value="Unassembled WGS sequence"/>
</dbReference>
<dbReference type="CDD" id="cd06574">
    <property type="entry name" value="TM_PBP1_branched-chain-AA_like"/>
    <property type="match status" value="1"/>
</dbReference>
<feature type="transmembrane region" description="Helical" evidence="8">
    <location>
        <begin position="234"/>
        <end position="256"/>
    </location>
</feature>
<gene>
    <name evidence="9" type="ORF">A6E14_14275</name>
</gene>
<keyword evidence="4 8" id="KW-0812">Transmembrane</keyword>
<evidence type="ECO:0000256" key="2">
    <source>
        <dbReference type="ARBA" id="ARBA00007942"/>
    </source>
</evidence>
<evidence type="ECO:0000256" key="6">
    <source>
        <dbReference type="ARBA" id="ARBA00023136"/>
    </source>
</evidence>
<feature type="transmembrane region" description="Helical" evidence="8">
    <location>
        <begin position="205"/>
        <end position="225"/>
    </location>
</feature>
<organism evidence="9 10">
    <name type="scientific">Vibrio genomosp. F10</name>
    <dbReference type="NCBI Taxonomy" id="723171"/>
    <lineage>
        <taxon>Bacteria</taxon>
        <taxon>Pseudomonadati</taxon>
        <taxon>Pseudomonadota</taxon>
        <taxon>Gammaproteobacteria</taxon>
        <taxon>Vibrionales</taxon>
        <taxon>Vibrionaceae</taxon>
        <taxon>Vibrio</taxon>
    </lineage>
</organism>
<evidence type="ECO:0000256" key="5">
    <source>
        <dbReference type="ARBA" id="ARBA00022989"/>
    </source>
</evidence>
<dbReference type="AlphaFoldDB" id="A0A1B9QW23"/>
<dbReference type="GO" id="GO:0005886">
    <property type="term" value="C:plasma membrane"/>
    <property type="evidence" value="ECO:0007669"/>
    <property type="project" value="UniProtKB-SubCell"/>
</dbReference>
<evidence type="ECO:0000313" key="10">
    <source>
        <dbReference type="Proteomes" id="UP000093173"/>
    </source>
</evidence>
<keyword evidence="10" id="KW-1185">Reference proteome</keyword>
<comment type="similarity">
    <text evidence="2">Belongs to the binding-protein-dependent transport system permease family. AraH/RbsC subfamily.</text>
</comment>
<evidence type="ECO:0000256" key="1">
    <source>
        <dbReference type="ARBA" id="ARBA00004429"/>
    </source>
</evidence>
<evidence type="ECO:0000256" key="8">
    <source>
        <dbReference type="SAM" id="Phobius"/>
    </source>
</evidence>
<dbReference type="PANTHER" id="PTHR32196:SF69">
    <property type="entry name" value="BRANCHED-CHAIN AMINO ACID TRANSPORT SYSTEM, PERMEASE PROTEIN"/>
    <property type="match status" value="1"/>
</dbReference>
<comment type="caution">
    <text evidence="9">The sequence shown here is derived from an EMBL/GenBank/DDBJ whole genome shotgun (WGS) entry which is preliminary data.</text>
</comment>
<name>A0A1B9QW23_9VIBR</name>
<feature type="transmembrane region" description="Helical" evidence="8">
    <location>
        <begin position="88"/>
        <end position="107"/>
    </location>
</feature>